<comment type="similarity">
    <text evidence="5 6">Belongs to the XseA family.</text>
</comment>
<name>A0A0R2NLC9_9LACO</name>
<dbReference type="NCBIfam" id="TIGR00237">
    <property type="entry name" value="xseA"/>
    <property type="match status" value="1"/>
</dbReference>
<protein>
    <recommendedName>
        <fullName evidence="5">Exodeoxyribonuclease 7 large subunit</fullName>
        <ecNumber evidence="5">3.1.11.6</ecNumber>
    </recommendedName>
    <alternativeName>
        <fullName evidence="5">Exodeoxyribonuclease VII large subunit</fullName>
        <shortName evidence="5">Exonuclease VII large subunit</shortName>
    </alternativeName>
</protein>
<accession>A0A0R2NLC9</accession>
<dbReference type="HAMAP" id="MF_00378">
    <property type="entry name" value="Exonuc_7_L"/>
    <property type="match status" value="1"/>
</dbReference>
<comment type="catalytic activity">
    <reaction evidence="5 6">
        <text>Exonucleolytic cleavage in either 5'- to 3'- or 3'- to 5'-direction to yield nucleoside 5'-phosphates.</text>
        <dbReference type="EC" id="3.1.11.6"/>
    </reaction>
</comment>
<evidence type="ECO:0000256" key="6">
    <source>
        <dbReference type="RuleBase" id="RU004355"/>
    </source>
</evidence>
<reference evidence="9 10" key="1">
    <citation type="journal article" date="2015" name="Genome Announc.">
        <title>Expanding the biotechnology potential of lactobacilli through comparative genomics of 213 strains and associated genera.</title>
        <authorList>
            <person name="Sun Z."/>
            <person name="Harris H.M."/>
            <person name="McCann A."/>
            <person name="Guo C."/>
            <person name="Argimon S."/>
            <person name="Zhang W."/>
            <person name="Yang X."/>
            <person name="Jeffery I.B."/>
            <person name="Cooney J.C."/>
            <person name="Kagawa T.F."/>
            <person name="Liu W."/>
            <person name="Song Y."/>
            <person name="Salvetti E."/>
            <person name="Wrobel A."/>
            <person name="Rasinkangas P."/>
            <person name="Parkhill J."/>
            <person name="Rea M.C."/>
            <person name="O'Sullivan O."/>
            <person name="Ritari J."/>
            <person name="Douillard F.P."/>
            <person name="Paul Ross R."/>
            <person name="Yang R."/>
            <person name="Briner A.E."/>
            <person name="Felis G.E."/>
            <person name="de Vos W.M."/>
            <person name="Barrangou R."/>
            <person name="Klaenhammer T.R."/>
            <person name="Caufield P.W."/>
            <person name="Cui Y."/>
            <person name="Zhang H."/>
            <person name="O'Toole P.W."/>
        </authorList>
    </citation>
    <scope>NUCLEOTIDE SEQUENCE [LARGE SCALE GENOMIC DNA]</scope>
    <source>
        <strain evidence="9 10">DSM 23026</strain>
    </source>
</reference>
<dbReference type="PATRIC" id="fig|480391.4.peg.415"/>
<dbReference type="GO" id="GO:0005737">
    <property type="term" value="C:cytoplasm"/>
    <property type="evidence" value="ECO:0007669"/>
    <property type="project" value="UniProtKB-SubCell"/>
</dbReference>
<dbReference type="AlphaFoldDB" id="A0A0R2NLC9"/>
<dbReference type="CDD" id="cd04489">
    <property type="entry name" value="ExoVII_LU_OBF"/>
    <property type="match status" value="1"/>
</dbReference>
<dbReference type="EMBL" id="JQCQ01000015">
    <property type="protein sequence ID" value="KRO25184.1"/>
    <property type="molecule type" value="Genomic_DNA"/>
</dbReference>
<dbReference type="Pfam" id="PF02601">
    <property type="entry name" value="Exonuc_VII_L"/>
    <property type="match status" value="1"/>
</dbReference>
<dbReference type="GO" id="GO:0008855">
    <property type="term" value="F:exodeoxyribonuclease VII activity"/>
    <property type="evidence" value="ECO:0007669"/>
    <property type="project" value="UniProtKB-UniRule"/>
</dbReference>
<feature type="domain" description="OB-fold nucleic acid binding" evidence="8">
    <location>
        <begin position="11"/>
        <end position="106"/>
    </location>
</feature>
<keyword evidence="10" id="KW-1185">Reference proteome</keyword>
<comment type="caution">
    <text evidence="9">The sequence shown here is derived from an EMBL/GenBank/DDBJ whole genome shotgun (WGS) entry which is preliminary data.</text>
</comment>
<keyword evidence="1 5" id="KW-0963">Cytoplasm</keyword>
<evidence type="ECO:0000313" key="9">
    <source>
        <dbReference type="EMBL" id="KRO25184.1"/>
    </source>
</evidence>
<feature type="domain" description="Exonuclease VII large subunit C-terminal" evidence="7">
    <location>
        <begin position="132"/>
        <end position="441"/>
    </location>
</feature>
<comment type="subcellular location">
    <subcellularLocation>
        <location evidence="5 6">Cytoplasm</location>
    </subcellularLocation>
</comment>
<dbReference type="PANTHER" id="PTHR30008">
    <property type="entry name" value="EXODEOXYRIBONUCLEASE 7 LARGE SUBUNIT"/>
    <property type="match status" value="1"/>
</dbReference>
<proteinExistence type="inferred from homology"/>
<dbReference type="GO" id="GO:0006308">
    <property type="term" value="P:DNA catabolic process"/>
    <property type="evidence" value="ECO:0007669"/>
    <property type="project" value="UniProtKB-UniRule"/>
</dbReference>
<evidence type="ECO:0000256" key="2">
    <source>
        <dbReference type="ARBA" id="ARBA00022722"/>
    </source>
</evidence>
<evidence type="ECO:0000256" key="1">
    <source>
        <dbReference type="ARBA" id="ARBA00022490"/>
    </source>
</evidence>
<dbReference type="GO" id="GO:0003676">
    <property type="term" value="F:nucleic acid binding"/>
    <property type="evidence" value="ECO:0007669"/>
    <property type="project" value="InterPro"/>
</dbReference>
<evidence type="ECO:0000313" key="10">
    <source>
        <dbReference type="Proteomes" id="UP000051249"/>
    </source>
</evidence>
<dbReference type="InterPro" id="IPR025824">
    <property type="entry name" value="OB-fold_nuc-bd_dom"/>
</dbReference>
<dbReference type="InterPro" id="IPR020579">
    <property type="entry name" value="Exonuc_VII_lsu_C"/>
</dbReference>
<sequence>MEQGIMATEYLTVTALTSYIKRKFDVDPYLQRIYLVGEISNFRPRPNSHQYFSLKDDHAKINAIMFKSAFSKVKFRPEEGMKVLVTGRISVYPGNGGYQIYIDSMQPDGVGALYQAYEQLKQKLSAEGLFTAPKQALVKFPKRIAVVTSPSGAVIRDIITTVQRRYPIAQIVLYPAVVQGNEAAGDIVRQIERVNQDETFDTLIIGRGGGSIEDLWPFNEETVARAIFNSTIPVISSVGHETDTTIADLVADVRAATPTAAAELATPVLSDELLSIQKQQLRLNVAVKNRIDRNRQLVQHLTQSYVFTDPSRLYEGYIQNIDQLKLRLTGAQRGILNNFEQRLISTNNQLKTNTPKNRIELLKQAVSHSKESLVRNMQQNLMNDESMVRDLITGLDHLSPLKVMGRGFTYVTKDDHVIKSTADLSEQEVVSMHFKDGTAEAVVQNIEKDKKDGK</sequence>
<keyword evidence="4 5" id="KW-0269">Exonuclease</keyword>
<comment type="function">
    <text evidence="5">Bidirectionally degrades single-stranded DNA into large acid-insoluble oligonucleotides, which are then degraded further into small acid-soluble oligonucleotides.</text>
</comment>
<evidence type="ECO:0000256" key="5">
    <source>
        <dbReference type="HAMAP-Rule" id="MF_00378"/>
    </source>
</evidence>
<keyword evidence="3 5" id="KW-0378">Hydrolase</keyword>
<dbReference type="InterPro" id="IPR003753">
    <property type="entry name" value="Exonuc_VII_L"/>
</dbReference>
<comment type="subunit">
    <text evidence="5">Heterooligomer composed of large and small subunits.</text>
</comment>
<evidence type="ECO:0000259" key="8">
    <source>
        <dbReference type="Pfam" id="PF13742"/>
    </source>
</evidence>
<dbReference type="Proteomes" id="UP000051249">
    <property type="component" value="Unassembled WGS sequence"/>
</dbReference>
<gene>
    <name evidence="5" type="primary">xseA</name>
    <name evidence="9" type="ORF">IV88_GL000411</name>
</gene>
<evidence type="ECO:0000256" key="4">
    <source>
        <dbReference type="ARBA" id="ARBA00022839"/>
    </source>
</evidence>
<dbReference type="GO" id="GO:0009318">
    <property type="term" value="C:exodeoxyribonuclease VII complex"/>
    <property type="evidence" value="ECO:0007669"/>
    <property type="project" value="UniProtKB-UniRule"/>
</dbReference>
<dbReference type="Pfam" id="PF13742">
    <property type="entry name" value="tRNA_anti_2"/>
    <property type="match status" value="1"/>
</dbReference>
<dbReference type="PANTHER" id="PTHR30008:SF0">
    <property type="entry name" value="EXODEOXYRIBONUCLEASE 7 LARGE SUBUNIT"/>
    <property type="match status" value="1"/>
</dbReference>
<dbReference type="EC" id="3.1.11.6" evidence="5"/>
<keyword evidence="2 5" id="KW-0540">Nuclease</keyword>
<organism evidence="9 10">
    <name type="scientific">Pediococcus argentinicus</name>
    <dbReference type="NCBI Taxonomy" id="480391"/>
    <lineage>
        <taxon>Bacteria</taxon>
        <taxon>Bacillati</taxon>
        <taxon>Bacillota</taxon>
        <taxon>Bacilli</taxon>
        <taxon>Lactobacillales</taxon>
        <taxon>Lactobacillaceae</taxon>
        <taxon>Pediococcus</taxon>
    </lineage>
</organism>
<evidence type="ECO:0000256" key="3">
    <source>
        <dbReference type="ARBA" id="ARBA00022801"/>
    </source>
</evidence>
<evidence type="ECO:0000259" key="7">
    <source>
        <dbReference type="Pfam" id="PF02601"/>
    </source>
</evidence>